<evidence type="ECO:0000259" key="2">
    <source>
        <dbReference type="PROSITE" id="PS50089"/>
    </source>
</evidence>
<keyword evidence="1" id="KW-0863">Zinc-finger</keyword>
<proteinExistence type="predicted"/>
<dbReference type="InterPro" id="IPR001841">
    <property type="entry name" value="Znf_RING"/>
</dbReference>
<dbReference type="InterPro" id="IPR013083">
    <property type="entry name" value="Znf_RING/FYVE/PHD"/>
</dbReference>
<dbReference type="AlphaFoldDB" id="G4ZFA3"/>
<dbReference type="OMA" id="DKEMISD"/>
<dbReference type="RefSeq" id="XP_009525664.1">
    <property type="nucleotide sequence ID" value="XM_009527369.1"/>
</dbReference>
<keyword evidence="4" id="KW-1185">Reference proteome</keyword>
<protein>
    <recommendedName>
        <fullName evidence="2">RING-type domain-containing protein</fullName>
    </recommendedName>
</protein>
<dbReference type="SUPFAM" id="SSF57850">
    <property type="entry name" value="RING/U-box"/>
    <property type="match status" value="1"/>
</dbReference>
<organism evidence="3 4">
    <name type="scientific">Phytophthora sojae (strain P6497)</name>
    <name type="common">Soybean stem and root rot agent</name>
    <name type="synonym">Phytophthora megasperma f. sp. glycines</name>
    <dbReference type="NCBI Taxonomy" id="1094619"/>
    <lineage>
        <taxon>Eukaryota</taxon>
        <taxon>Sar</taxon>
        <taxon>Stramenopiles</taxon>
        <taxon>Oomycota</taxon>
        <taxon>Peronosporomycetes</taxon>
        <taxon>Peronosporales</taxon>
        <taxon>Peronosporaceae</taxon>
        <taxon>Phytophthora</taxon>
    </lineage>
</organism>
<dbReference type="InParanoid" id="G4ZFA3"/>
<dbReference type="GO" id="GO:0008270">
    <property type="term" value="F:zinc ion binding"/>
    <property type="evidence" value="ECO:0007669"/>
    <property type="project" value="UniProtKB-KW"/>
</dbReference>
<dbReference type="KEGG" id="psoj:PHYSODRAFT_501147"/>
<sequence length="485" mass="56251">MPPNAQSDTREAICTASSSVTCQICLEELTLKDQTTLKPVTRFCSSVCPAVFCTPCLEKHLQMAMHVPYAGALPKVRCPVCLVPVNRQQWARWLSPDAVTTMPLLRQYKQRCDAACSFTCPGCHNPHYTQLPGSHTDTDGRLDFANAVALTLRPSEAARIPELRRVVRQFCRHRQTATARDVIRHITDNFPASKTHCIVHKVLPLIQDEERRATLLLAYHSVHRRVVTRCCGFSACFNCKRYLGDGSAPCPCETEDQEEIGDEDIVECRSCRVMLVKVDGCSSVWCVCGLGMSWTDELRIKRLHRRRLLPVDPFDMTMFDCWESWLNAFRSAAGEDFWELRQSALLHSVNNSRPVFRETLRRFVWRRRFRQLITNAELTLRHKFVIRLHPAFRESLRALTWRRRRFHRKLLDECRVAFVARTTRRQAAVIRPVLLKFMWFCRFRRQVLGSLRRRFYCLSMGWAGLSEEQQEVEEDQLAMFSIGLN</sequence>
<feature type="domain" description="RING-type" evidence="2">
    <location>
        <begin position="22"/>
        <end position="81"/>
    </location>
</feature>
<keyword evidence="1" id="KW-0479">Metal-binding</keyword>
<gene>
    <name evidence="3" type="ORF">PHYSODRAFT_501147</name>
</gene>
<keyword evidence="1" id="KW-0862">Zinc</keyword>
<reference evidence="3 4" key="1">
    <citation type="journal article" date="2006" name="Science">
        <title>Phytophthora genome sequences uncover evolutionary origins and mechanisms of pathogenesis.</title>
        <authorList>
            <person name="Tyler B.M."/>
            <person name="Tripathy S."/>
            <person name="Zhang X."/>
            <person name="Dehal P."/>
            <person name="Jiang R.H."/>
            <person name="Aerts A."/>
            <person name="Arredondo F.D."/>
            <person name="Baxter L."/>
            <person name="Bensasson D."/>
            <person name="Beynon J.L."/>
            <person name="Chapman J."/>
            <person name="Damasceno C.M."/>
            <person name="Dorrance A.E."/>
            <person name="Dou D."/>
            <person name="Dickerman A.W."/>
            <person name="Dubchak I.L."/>
            <person name="Garbelotto M."/>
            <person name="Gijzen M."/>
            <person name="Gordon S.G."/>
            <person name="Govers F."/>
            <person name="Grunwald N.J."/>
            <person name="Huang W."/>
            <person name="Ivors K.L."/>
            <person name="Jones R.W."/>
            <person name="Kamoun S."/>
            <person name="Krampis K."/>
            <person name="Lamour K.H."/>
            <person name="Lee M.K."/>
            <person name="McDonald W.H."/>
            <person name="Medina M."/>
            <person name="Meijer H.J."/>
            <person name="Nordberg E.K."/>
            <person name="Maclean D.J."/>
            <person name="Ospina-Giraldo M.D."/>
            <person name="Morris P.F."/>
            <person name="Phuntumart V."/>
            <person name="Putnam N.H."/>
            <person name="Rash S."/>
            <person name="Rose J.K."/>
            <person name="Sakihama Y."/>
            <person name="Salamov A.A."/>
            <person name="Savidor A."/>
            <person name="Scheuring C.F."/>
            <person name="Smith B.M."/>
            <person name="Sobral B.W."/>
            <person name="Terry A."/>
            <person name="Torto-Alalibo T.A."/>
            <person name="Win J."/>
            <person name="Xu Z."/>
            <person name="Zhang H."/>
            <person name="Grigoriev I.V."/>
            <person name="Rokhsar D.S."/>
            <person name="Boore J.L."/>
        </authorList>
    </citation>
    <scope>NUCLEOTIDE SEQUENCE [LARGE SCALE GENOMIC DNA]</scope>
    <source>
        <strain evidence="3 4">P6497</strain>
    </source>
</reference>
<dbReference type="PROSITE" id="PS50089">
    <property type="entry name" value="ZF_RING_2"/>
    <property type="match status" value="1"/>
</dbReference>
<dbReference type="EMBL" id="JH159154">
    <property type="protein sequence ID" value="EGZ16606.1"/>
    <property type="molecule type" value="Genomic_DNA"/>
</dbReference>
<name>G4ZFA3_PHYSP</name>
<dbReference type="Proteomes" id="UP000002640">
    <property type="component" value="Unassembled WGS sequence"/>
</dbReference>
<evidence type="ECO:0000313" key="4">
    <source>
        <dbReference type="Proteomes" id="UP000002640"/>
    </source>
</evidence>
<accession>G4ZFA3</accession>
<evidence type="ECO:0000256" key="1">
    <source>
        <dbReference type="PROSITE-ProRule" id="PRU00175"/>
    </source>
</evidence>
<evidence type="ECO:0000313" key="3">
    <source>
        <dbReference type="EMBL" id="EGZ16606.1"/>
    </source>
</evidence>
<dbReference type="Gene3D" id="3.30.40.10">
    <property type="entry name" value="Zinc/RING finger domain, C3HC4 (zinc finger)"/>
    <property type="match status" value="1"/>
</dbReference>
<dbReference type="GeneID" id="20657935"/>